<dbReference type="STRING" id="230361.sm9_2232"/>
<comment type="similarity">
    <text evidence="8 11">Belongs to the archaeal rpoM/eukaryotic RPA12/RPB9/RPC11 RNA polymerase family.</text>
</comment>
<protein>
    <recommendedName>
        <fullName evidence="1">Transcription factor S</fullName>
    </recommendedName>
    <alternativeName>
        <fullName evidence="7">Transcription elongation factor IIS/RNA polymerase subunit homolog</fullName>
    </alternativeName>
</protein>
<keyword evidence="13" id="KW-0240">DNA-directed RNA polymerase</keyword>
<evidence type="ECO:0000256" key="4">
    <source>
        <dbReference type="ARBA" id="ARBA00022833"/>
    </source>
</evidence>
<evidence type="ECO:0000256" key="3">
    <source>
        <dbReference type="ARBA" id="ARBA00022771"/>
    </source>
</evidence>
<dbReference type="GO" id="GO:0000428">
    <property type="term" value="C:DNA-directed RNA polymerase complex"/>
    <property type="evidence" value="ECO:0007669"/>
    <property type="project" value="UniProtKB-KW"/>
</dbReference>
<name>A0A1G5W212_9EURY</name>
<dbReference type="InterPro" id="IPR001222">
    <property type="entry name" value="Znf_TFIIS"/>
</dbReference>
<dbReference type="GO" id="GO:0008270">
    <property type="term" value="F:zinc ion binding"/>
    <property type="evidence" value="ECO:0007669"/>
    <property type="project" value="UniProtKB-KW"/>
</dbReference>
<dbReference type="PROSITE" id="PS01030">
    <property type="entry name" value="RNA_POL_M_15KD"/>
    <property type="match status" value="1"/>
</dbReference>
<dbReference type="GO" id="GO:0006355">
    <property type="term" value="P:regulation of DNA-templated transcription"/>
    <property type="evidence" value="ECO:0007669"/>
    <property type="project" value="InterPro"/>
</dbReference>
<feature type="binding site" evidence="9">
    <location>
        <position position="7"/>
    </location>
    <ligand>
        <name>Zn(2+)</name>
        <dbReference type="ChEBI" id="CHEBI:29105"/>
        <label>1</label>
    </ligand>
</feature>
<evidence type="ECO:0000256" key="8">
    <source>
        <dbReference type="PIRNR" id="PIRNR005586"/>
    </source>
</evidence>
<dbReference type="SMART" id="SM00440">
    <property type="entry name" value="ZnF_C2C2"/>
    <property type="match status" value="1"/>
</dbReference>
<dbReference type="InterPro" id="IPR012164">
    <property type="entry name" value="Rpa12/Rpb9/Rpc10/TFS"/>
</dbReference>
<dbReference type="EMBL" id="FMXB01000007">
    <property type="protein sequence ID" value="SDA52149.1"/>
    <property type="molecule type" value="Genomic_DNA"/>
</dbReference>
<dbReference type="CDD" id="cd10511">
    <property type="entry name" value="Zn-ribbon_TFS"/>
    <property type="match status" value="1"/>
</dbReference>
<evidence type="ECO:0000313" key="13">
    <source>
        <dbReference type="EMBL" id="SDA52149.1"/>
    </source>
</evidence>
<dbReference type="GO" id="GO:0003899">
    <property type="term" value="F:DNA-directed RNA polymerase activity"/>
    <property type="evidence" value="ECO:0007669"/>
    <property type="project" value="InterPro"/>
</dbReference>
<evidence type="ECO:0000313" key="14">
    <source>
        <dbReference type="Proteomes" id="UP000323439"/>
    </source>
</evidence>
<sequence length="103" mass="11649">MEFCPECGAMLLPNDNKLKCACGYTKDLASDNNEYSVHQEVKGKQGVVDMGEAIDLRSKITEICPECGHNEAYYELKQTRSADEAPTRFFECASCGHKWRDYD</sequence>
<keyword evidence="6 8" id="KW-0804">Transcription</keyword>
<dbReference type="NCBIfam" id="TIGR01384">
    <property type="entry name" value="TFS_arch"/>
    <property type="match status" value="1"/>
</dbReference>
<dbReference type="Pfam" id="PF02150">
    <property type="entry name" value="Zn_ribbon_RPB9"/>
    <property type="match status" value="1"/>
</dbReference>
<evidence type="ECO:0000256" key="5">
    <source>
        <dbReference type="ARBA" id="ARBA00023015"/>
    </source>
</evidence>
<keyword evidence="3 10" id="KW-0863">Zinc-finger</keyword>
<dbReference type="Pfam" id="PF01096">
    <property type="entry name" value="Zn_ribbon_TFIIS"/>
    <property type="match status" value="1"/>
</dbReference>
<feature type="zinc finger region" description="C4-type" evidence="10">
    <location>
        <begin position="4"/>
        <end position="22"/>
    </location>
</feature>
<feature type="domain" description="TFIIS-type" evidence="12">
    <location>
        <begin position="60"/>
        <end position="100"/>
    </location>
</feature>
<dbReference type="PIRSF" id="PIRSF005586">
    <property type="entry name" value="RNApol_RpoM"/>
    <property type="match status" value="1"/>
</dbReference>
<keyword evidence="14" id="KW-1185">Reference proteome</keyword>
<feature type="binding site" evidence="9">
    <location>
        <position position="92"/>
    </location>
    <ligand>
        <name>Zn(2+)</name>
        <dbReference type="ChEBI" id="CHEBI:29105"/>
        <label>2</label>
    </ligand>
</feature>
<feature type="binding site" evidence="9">
    <location>
        <position position="64"/>
    </location>
    <ligand>
        <name>Zn(2+)</name>
        <dbReference type="ChEBI" id="CHEBI:29105"/>
        <label>2</label>
    </ligand>
</feature>
<evidence type="ECO:0000256" key="7">
    <source>
        <dbReference type="ARBA" id="ARBA00032962"/>
    </source>
</evidence>
<dbReference type="InterPro" id="IPR006288">
    <property type="entry name" value="TFS"/>
</dbReference>
<evidence type="ECO:0000256" key="1">
    <source>
        <dbReference type="ARBA" id="ARBA00018272"/>
    </source>
</evidence>
<dbReference type="PROSITE" id="PS51133">
    <property type="entry name" value="ZF_TFIIS_2"/>
    <property type="match status" value="1"/>
</dbReference>
<dbReference type="RefSeq" id="WP_149731659.1">
    <property type="nucleotide sequence ID" value="NZ_FMXB01000007.1"/>
</dbReference>
<dbReference type="PANTHER" id="PTHR11239">
    <property type="entry name" value="DNA-DIRECTED RNA POLYMERASE"/>
    <property type="match status" value="1"/>
</dbReference>
<dbReference type="OrthoDB" id="72957at2157"/>
<dbReference type="PANTHER" id="PTHR11239:SF12">
    <property type="entry name" value="DNA-DIRECTED RNA POLYMERASE III SUBUNIT RPC10"/>
    <property type="match status" value="1"/>
</dbReference>
<reference evidence="13 14" key="1">
    <citation type="submission" date="2016-10" db="EMBL/GenBank/DDBJ databases">
        <authorList>
            <person name="Varghese N."/>
            <person name="Submissions S."/>
        </authorList>
    </citation>
    <scope>NUCLEOTIDE SEQUENCE [LARGE SCALE GENOMIC DNA]</scope>
    <source>
        <strain evidence="13 14">DSM 16643</strain>
    </source>
</reference>
<keyword evidence="5" id="KW-0805">Transcription regulation</keyword>
<evidence type="ECO:0000256" key="2">
    <source>
        <dbReference type="ARBA" id="ARBA00022723"/>
    </source>
</evidence>
<feature type="binding site" evidence="9">
    <location>
        <position position="4"/>
    </location>
    <ligand>
        <name>Zn(2+)</name>
        <dbReference type="ChEBI" id="CHEBI:29105"/>
        <label>1</label>
    </ligand>
</feature>
<evidence type="ECO:0000256" key="9">
    <source>
        <dbReference type="PIRSR" id="PIRSR005586-1"/>
    </source>
</evidence>
<accession>A0A1G5W212</accession>
<feature type="binding site" evidence="9">
    <location>
        <position position="22"/>
    </location>
    <ligand>
        <name>Zn(2+)</name>
        <dbReference type="ChEBI" id="CHEBI:29105"/>
        <label>1</label>
    </ligand>
</feature>
<gene>
    <name evidence="13" type="ORF">SAMN02910315_01085</name>
</gene>
<dbReference type="GO" id="GO:0006351">
    <property type="term" value="P:DNA-templated transcription"/>
    <property type="evidence" value="ECO:0007669"/>
    <property type="project" value="InterPro"/>
</dbReference>
<evidence type="ECO:0000259" key="12">
    <source>
        <dbReference type="PROSITE" id="PS51133"/>
    </source>
</evidence>
<dbReference type="SMART" id="SM00661">
    <property type="entry name" value="RPOL9"/>
    <property type="match status" value="1"/>
</dbReference>
<feature type="binding site" evidence="9">
    <location>
        <position position="67"/>
    </location>
    <ligand>
        <name>Zn(2+)</name>
        <dbReference type="ChEBI" id="CHEBI:29105"/>
        <label>2</label>
    </ligand>
</feature>
<evidence type="ECO:0000256" key="6">
    <source>
        <dbReference type="ARBA" id="ARBA00023163"/>
    </source>
</evidence>
<feature type="binding site" evidence="9">
    <location>
        <position position="20"/>
    </location>
    <ligand>
        <name>Zn(2+)</name>
        <dbReference type="ChEBI" id="CHEBI:29105"/>
        <label>1</label>
    </ligand>
</feature>
<organism evidence="13 14">
    <name type="scientific">Methanobrevibacter millerae</name>
    <dbReference type="NCBI Taxonomy" id="230361"/>
    <lineage>
        <taxon>Archaea</taxon>
        <taxon>Methanobacteriati</taxon>
        <taxon>Methanobacteriota</taxon>
        <taxon>Methanomada group</taxon>
        <taxon>Methanobacteria</taxon>
        <taxon>Methanobacteriales</taxon>
        <taxon>Methanobacteriaceae</taxon>
        <taxon>Methanobrevibacter</taxon>
    </lineage>
</organism>
<dbReference type="GO" id="GO:0003676">
    <property type="term" value="F:nucleic acid binding"/>
    <property type="evidence" value="ECO:0007669"/>
    <property type="project" value="InterPro"/>
</dbReference>
<dbReference type="SUPFAM" id="SSF57783">
    <property type="entry name" value="Zinc beta-ribbon"/>
    <property type="match status" value="1"/>
</dbReference>
<proteinExistence type="inferred from homology"/>
<dbReference type="AlphaFoldDB" id="A0A1G5W212"/>
<feature type="binding site" evidence="9">
    <location>
        <position position="95"/>
    </location>
    <ligand>
        <name>Zn(2+)</name>
        <dbReference type="ChEBI" id="CHEBI:29105"/>
        <label>2</label>
    </ligand>
</feature>
<keyword evidence="4 9" id="KW-0862">Zinc</keyword>
<dbReference type="InterPro" id="IPR001529">
    <property type="entry name" value="Zn_ribbon_RPB9"/>
</dbReference>
<evidence type="ECO:0000256" key="10">
    <source>
        <dbReference type="PIRSR" id="PIRSR005586-2"/>
    </source>
</evidence>
<keyword evidence="2 9" id="KW-0479">Metal-binding</keyword>
<dbReference type="Proteomes" id="UP000323439">
    <property type="component" value="Unassembled WGS sequence"/>
</dbReference>
<dbReference type="InterPro" id="IPR019761">
    <property type="entry name" value="DNA-dir_RNA_pol-M_15_CS"/>
</dbReference>
<dbReference type="Gene3D" id="2.20.25.10">
    <property type="match status" value="1"/>
</dbReference>
<evidence type="ECO:0000256" key="11">
    <source>
        <dbReference type="RuleBase" id="RU003474"/>
    </source>
</evidence>